<reference evidence="2 3" key="2">
    <citation type="submission" date="2014-03" db="EMBL/GenBank/DDBJ databases">
        <title>Draft Genome Sequences of Four Burkholderia Strains.</title>
        <authorList>
            <person name="Liu X.Y."/>
            <person name="Li C.X."/>
            <person name="Xu J.H."/>
        </authorList>
    </citation>
    <scope>NUCLEOTIDE SEQUENCE [LARGE SCALE GENOMIC DNA]</scope>
    <source>
        <strain evidence="2 3">R27</strain>
    </source>
</reference>
<dbReference type="Proteomes" id="UP000027439">
    <property type="component" value="Unassembled WGS sequence"/>
</dbReference>
<evidence type="ECO:0000313" key="4">
    <source>
        <dbReference type="Proteomes" id="UP000597138"/>
    </source>
</evidence>
<comment type="caution">
    <text evidence="2">The sequence shown here is derived from an EMBL/GenBank/DDBJ whole genome shotgun (WGS) entry which is preliminary data.</text>
</comment>
<accession>A0A069NAD3</accession>
<evidence type="ECO:0000313" key="1">
    <source>
        <dbReference type="EMBL" id="GGD98279.1"/>
    </source>
</evidence>
<dbReference type="EMBL" id="JFHE01000076">
    <property type="protein sequence ID" value="KDR25388.1"/>
    <property type="molecule type" value="Genomic_DNA"/>
</dbReference>
<organism evidence="2 3">
    <name type="scientific">Caballeronia grimmiae</name>
    <dbReference type="NCBI Taxonomy" id="1071679"/>
    <lineage>
        <taxon>Bacteria</taxon>
        <taxon>Pseudomonadati</taxon>
        <taxon>Pseudomonadota</taxon>
        <taxon>Betaproteobacteria</taxon>
        <taxon>Burkholderiales</taxon>
        <taxon>Burkholderiaceae</taxon>
        <taxon>Caballeronia</taxon>
    </lineage>
</organism>
<dbReference type="RefSeq" id="WP_035970790.1">
    <property type="nucleotide sequence ID" value="NZ_BMEG01000024.1"/>
</dbReference>
<sequence length="67" mass="7382">MAVDGYTLGVARQAQQEAAEWKAYARGLERKLATYADNYDGMEALKNAAMKELSRIDPGRLAAFVCL</sequence>
<keyword evidence="4" id="KW-1185">Reference proteome</keyword>
<dbReference type="Proteomes" id="UP000597138">
    <property type="component" value="Unassembled WGS sequence"/>
</dbReference>
<name>A0A069NAD3_9BURK</name>
<gene>
    <name evidence="2" type="ORF">BG57_30585</name>
    <name evidence="1" type="ORF">GCM10010985_61290</name>
</gene>
<dbReference type="STRING" id="1071679.BG57_30585"/>
<protein>
    <submittedName>
        <fullName evidence="2">Uncharacterized protein</fullName>
    </submittedName>
</protein>
<dbReference type="OrthoDB" id="9017980at2"/>
<dbReference type="EMBL" id="BMEG01000024">
    <property type="protein sequence ID" value="GGD98279.1"/>
    <property type="molecule type" value="Genomic_DNA"/>
</dbReference>
<reference evidence="4" key="3">
    <citation type="journal article" date="2019" name="Int. J. Syst. Evol. Microbiol.">
        <title>The Global Catalogue of Microorganisms (GCM) 10K type strain sequencing project: providing services to taxonomists for standard genome sequencing and annotation.</title>
        <authorList>
            <consortium name="The Broad Institute Genomics Platform"/>
            <consortium name="The Broad Institute Genome Sequencing Center for Infectious Disease"/>
            <person name="Wu L."/>
            <person name="Ma J."/>
        </authorList>
    </citation>
    <scope>NUCLEOTIDE SEQUENCE [LARGE SCALE GENOMIC DNA]</scope>
    <source>
        <strain evidence="4">CGMCC 1.11013</strain>
    </source>
</reference>
<dbReference type="AlphaFoldDB" id="A0A069NAD3"/>
<evidence type="ECO:0000313" key="3">
    <source>
        <dbReference type="Proteomes" id="UP000027439"/>
    </source>
</evidence>
<evidence type="ECO:0000313" key="2">
    <source>
        <dbReference type="EMBL" id="KDR25388.1"/>
    </source>
</evidence>
<reference evidence="1" key="4">
    <citation type="submission" date="2024-05" db="EMBL/GenBank/DDBJ databases">
        <authorList>
            <person name="Sun Q."/>
            <person name="Zhou Y."/>
        </authorList>
    </citation>
    <scope>NUCLEOTIDE SEQUENCE</scope>
    <source>
        <strain evidence="1">CGMCC 1.11013</strain>
    </source>
</reference>
<reference evidence="1" key="1">
    <citation type="journal article" date="2014" name="Int. J. Syst. Evol. Microbiol.">
        <title>Complete genome of a new Firmicutes species belonging to the dominant human colonic microbiota ('Ruminococcus bicirculans') reveals two chromosomes and a selective capacity to utilize plant glucans.</title>
        <authorList>
            <consortium name="NISC Comparative Sequencing Program"/>
            <person name="Wegmann U."/>
            <person name="Louis P."/>
            <person name="Goesmann A."/>
            <person name="Henrissat B."/>
            <person name="Duncan S.H."/>
            <person name="Flint H.J."/>
        </authorList>
    </citation>
    <scope>NUCLEOTIDE SEQUENCE</scope>
    <source>
        <strain evidence="1">CGMCC 1.11013</strain>
    </source>
</reference>
<proteinExistence type="predicted"/>